<dbReference type="AlphaFoldDB" id="A0A1R1EJE3"/>
<sequence length="162" mass="18685">MRSKTIILVILIVLVLTGCKEEKKEYMPFYKPMHTDYLQKFGWQAERFASETKYEAKTLQSYKDHVDTIRTEGNIDLAPFFNKEVVETGYVLKEKTDLYNQIVAYILESEGKVIGGYLEFNHEVLQPDGVIEVHPGQTTPMFDANDSNKQFVIGRIIKPDSK</sequence>
<dbReference type="EMBL" id="MRTP01000008">
    <property type="protein sequence ID" value="OMF51938.1"/>
    <property type="molecule type" value="Genomic_DNA"/>
</dbReference>
<evidence type="ECO:0000313" key="1">
    <source>
        <dbReference type="EMBL" id="OMF51938.1"/>
    </source>
</evidence>
<evidence type="ECO:0000313" key="2">
    <source>
        <dbReference type="Proteomes" id="UP000187172"/>
    </source>
</evidence>
<name>A0A1R1EJE3_9BACL</name>
<dbReference type="PROSITE" id="PS51257">
    <property type="entry name" value="PROKAR_LIPOPROTEIN"/>
    <property type="match status" value="1"/>
</dbReference>
<reference evidence="1 2" key="1">
    <citation type="submission" date="2016-11" db="EMBL/GenBank/DDBJ databases">
        <title>Paenibacillus species isolates.</title>
        <authorList>
            <person name="Beno S.M."/>
        </authorList>
    </citation>
    <scope>NUCLEOTIDE SEQUENCE [LARGE SCALE GENOMIC DNA]</scope>
    <source>
        <strain evidence="1 2">FSL R5-0378</strain>
    </source>
</reference>
<dbReference type="STRING" id="297318.BK138_24215"/>
<dbReference type="RefSeq" id="WP_076173364.1">
    <property type="nucleotide sequence ID" value="NZ_MRTP01000008.1"/>
</dbReference>
<keyword evidence="2" id="KW-1185">Reference proteome</keyword>
<dbReference type="Proteomes" id="UP000187172">
    <property type="component" value="Unassembled WGS sequence"/>
</dbReference>
<gene>
    <name evidence="1" type="ORF">BK138_24215</name>
</gene>
<organism evidence="1 2">
    <name type="scientific">Paenibacillus rhizosphaerae</name>
    <dbReference type="NCBI Taxonomy" id="297318"/>
    <lineage>
        <taxon>Bacteria</taxon>
        <taxon>Bacillati</taxon>
        <taxon>Bacillota</taxon>
        <taxon>Bacilli</taxon>
        <taxon>Bacillales</taxon>
        <taxon>Paenibacillaceae</taxon>
        <taxon>Paenibacillus</taxon>
    </lineage>
</organism>
<protein>
    <submittedName>
        <fullName evidence="1">Uncharacterized protein</fullName>
    </submittedName>
</protein>
<proteinExistence type="predicted"/>
<accession>A0A1R1EJE3</accession>
<comment type="caution">
    <text evidence="1">The sequence shown here is derived from an EMBL/GenBank/DDBJ whole genome shotgun (WGS) entry which is preliminary data.</text>
</comment>